<evidence type="ECO:0000313" key="1">
    <source>
        <dbReference type="EMBL" id="MFK7160258.1"/>
    </source>
</evidence>
<dbReference type="RefSeq" id="WP_405337605.1">
    <property type="nucleotide sequence ID" value="NZ_JBANFI010000002.1"/>
</dbReference>
<dbReference type="EMBL" id="JBANFI010000002">
    <property type="protein sequence ID" value="MFK7160258.1"/>
    <property type="molecule type" value="Genomic_DNA"/>
</dbReference>
<gene>
    <name evidence="1" type="ORF">V6U78_04320</name>
</gene>
<dbReference type="Proteomes" id="UP001621714">
    <property type="component" value="Unassembled WGS sequence"/>
</dbReference>
<comment type="caution">
    <text evidence="1">The sequence shown here is derived from an EMBL/GenBank/DDBJ whole genome shotgun (WGS) entry which is preliminary data.</text>
</comment>
<evidence type="ECO:0000313" key="2">
    <source>
        <dbReference type="Proteomes" id="UP001621714"/>
    </source>
</evidence>
<name>A0ABW8PVF6_9GAMM</name>
<sequence>MPSIEYLEPAHYQMALDQADLEEATHLQIQLDLSAHPDDIHPYIEMRFTLQCQFYAQHRPYRAKASISYIDWTPPYSPLSAPLQHQHTQLEFYLTQAIQSLRARLEAKLECSLRDQAAFRADAQQIHQLAQQLWQEVSQA</sequence>
<accession>A0ABW8PVF6</accession>
<organism evidence="1 2">
    <name type="scientific">Marinospirillum alkalitolerans</name>
    <dbReference type="NCBI Taxonomy" id="3123374"/>
    <lineage>
        <taxon>Bacteria</taxon>
        <taxon>Pseudomonadati</taxon>
        <taxon>Pseudomonadota</taxon>
        <taxon>Gammaproteobacteria</taxon>
        <taxon>Oceanospirillales</taxon>
        <taxon>Oceanospirillaceae</taxon>
        <taxon>Marinospirillum</taxon>
    </lineage>
</organism>
<proteinExistence type="predicted"/>
<keyword evidence="2" id="KW-1185">Reference proteome</keyword>
<protein>
    <submittedName>
        <fullName evidence="1">Uncharacterized protein</fullName>
    </submittedName>
</protein>
<reference evidence="1 2" key="1">
    <citation type="submission" date="2024-02" db="EMBL/GenBank/DDBJ databases">
        <title>Marinospirillum sp. MEB 164 isolated from Lonar lake sediment.</title>
        <authorList>
            <person name="Joshi A."/>
            <person name="Thite S."/>
        </authorList>
    </citation>
    <scope>NUCLEOTIDE SEQUENCE [LARGE SCALE GENOMIC DNA]</scope>
    <source>
        <strain evidence="1 2">MEB164</strain>
    </source>
</reference>